<evidence type="ECO:0000256" key="1">
    <source>
        <dbReference type="ARBA" id="ARBA00022729"/>
    </source>
</evidence>
<evidence type="ECO:0000313" key="6">
    <source>
        <dbReference type="Proteomes" id="UP000057181"/>
    </source>
</evidence>
<dbReference type="InterPro" id="IPR014756">
    <property type="entry name" value="Ig_E-set"/>
</dbReference>
<feature type="domain" description="Galactose oxidase-like Early set" evidence="4">
    <location>
        <begin position="791"/>
        <end position="882"/>
    </location>
</feature>
<dbReference type="AlphaFoldDB" id="A0A0U3HW79"/>
<dbReference type="CDD" id="cd02851">
    <property type="entry name" value="E_set_GO_C"/>
    <property type="match status" value="1"/>
</dbReference>
<dbReference type="InterPro" id="IPR013783">
    <property type="entry name" value="Ig-like_fold"/>
</dbReference>
<dbReference type="PANTHER" id="PTHR32208">
    <property type="entry name" value="SECRETED PROTEIN-RELATED"/>
    <property type="match status" value="1"/>
</dbReference>
<feature type="region of interest" description="Disordered" evidence="2">
    <location>
        <begin position="1"/>
        <end position="22"/>
    </location>
</feature>
<proteinExistence type="predicted"/>
<evidence type="ECO:0000259" key="3">
    <source>
        <dbReference type="Pfam" id="PF07250"/>
    </source>
</evidence>
<dbReference type="SUPFAM" id="SSF50965">
    <property type="entry name" value="Galactose oxidase, central domain"/>
    <property type="match status" value="1"/>
</dbReference>
<dbReference type="Proteomes" id="UP000057181">
    <property type="component" value="Chromosome"/>
</dbReference>
<dbReference type="InterPro" id="IPR009880">
    <property type="entry name" value="Glyoxal_oxidase_N"/>
</dbReference>
<dbReference type="KEGG" id="kfv:AS188_07655"/>
<dbReference type="EMBL" id="CP013254">
    <property type="protein sequence ID" value="ALU39647.1"/>
    <property type="molecule type" value="Genomic_DNA"/>
</dbReference>
<evidence type="ECO:0000259" key="4">
    <source>
        <dbReference type="Pfam" id="PF09118"/>
    </source>
</evidence>
<dbReference type="GO" id="GO:0005975">
    <property type="term" value="P:carbohydrate metabolic process"/>
    <property type="evidence" value="ECO:0007669"/>
    <property type="project" value="UniProtKB-ARBA"/>
</dbReference>
<dbReference type="Gene3D" id="2.60.120.260">
    <property type="entry name" value="Galactose-binding domain-like"/>
    <property type="match status" value="1"/>
</dbReference>
<dbReference type="InterPro" id="IPR011043">
    <property type="entry name" value="Gal_Oxase/kelch_b-propeller"/>
</dbReference>
<dbReference type="Gene3D" id="2.60.40.10">
    <property type="entry name" value="Immunoglobulins"/>
    <property type="match status" value="1"/>
</dbReference>
<dbReference type="Pfam" id="PF09118">
    <property type="entry name" value="GO-like_E_set"/>
    <property type="match status" value="1"/>
</dbReference>
<feature type="domain" description="Glyoxal oxidase N-terminal" evidence="3">
    <location>
        <begin position="458"/>
        <end position="777"/>
    </location>
</feature>
<feature type="compositionally biased region" description="Polar residues" evidence="2">
    <location>
        <begin position="1"/>
        <end position="11"/>
    </location>
</feature>
<sequence length="884" mass="93210">MHQNSPRTSAPGSGRALAGRPAWTHGRARLPRAAKAAGAVVAGTAVVLTSTGVTALPVPSAAVPQVLAAPAEPEELIVNGFLAAGADLPECFFAAGWGDRTAQGSFSTDVPAGSPDGARSYALTVSNHISGDAKLLPSEASGCAPTISPGESYDLSVDYSSTSDRNALTVFVHTPAGWRYHTDLRTLPATQGWTTAEAQLTDLPADVDRISFGVSLGGDGELRTTNYSLRRTPPPPAAPGEGELVVNGTLAEGGAVPTCFLPAGWGDRAVSQRVSTDVPAGAAPGSRSWAVDVSAYASGDAKLIQAETAGCAPTVVPGESYDVSVDYTSTTDRNALTVFAHTAQGWQYLTDLKTLPTSSEWTTATARIEKIPEGVDRISFGVSLAGNGQLRTTNYSLRPVEQEPPPVAGAPELVGRWDVLETELPIRAIHTTLLHDGRLLLIAGSGNDGNLFAAGTFRAVVWDPVTNDFTEIPVPYDMFCAGHVTLPDGKVLLAGGTAAFPEEDQGPNTFKGSDQSYYFDPADDSFHRTADMTGAHWYPSLTKLGNGDVWAAGGLDEKAEGTVLTELFDTSTMSWLPQNAVPQTWSFWGTYPHMFLLDDGTMFYTGAHTFGNGLPGTGASLYDWTTARIWDVPGLREKDLRDQAGSVFIGPAQDQRIMIVGGGNTDGNIPATNLVDIIDLNEPTPAYEPGPTLPGPGKAYVNLVNLPDRTVLAANGAQYNRTGDVFSAALYDPEANSWSSIDPDPVGRNYHSSSILLPDGRVAVFGSNPADNSFDFRISVYSPPYLFQGERPQLTRAPERAGYGDVVELGVSGEVVSASLMAPMSATHQTDTNARLVDLPIAGEGAARTAQIPDNPNLLPPGPYMLTVLDADGVPSEAKWVWIS</sequence>
<protein>
    <submittedName>
        <fullName evidence="5">Uncharacterized protein</fullName>
    </submittedName>
</protein>
<dbReference type="RefSeq" id="WP_058858358.1">
    <property type="nucleotide sequence ID" value="NZ_BJZR01000019.1"/>
</dbReference>
<name>A0A0U3HW79_9MICC</name>
<keyword evidence="1" id="KW-0732">Signal</keyword>
<gene>
    <name evidence="5" type="ORF">AS188_07655</name>
</gene>
<dbReference type="InterPro" id="IPR037293">
    <property type="entry name" value="Gal_Oxidase_central_sf"/>
</dbReference>
<evidence type="ECO:0000313" key="5">
    <source>
        <dbReference type="EMBL" id="ALU39647.1"/>
    </source>
</evidence>
<dbReference type="InterPro" id="IPR015202">
    <property type="entry name" value="GO-like_E_set"/>
</dbReference>
<dbReference type="STRING" id="446860.AS188_07655"/>
<dbReference type="Pfam" id="PF07250">
    <property type="entry name" value="Glyoxal_oxid_N"/>
    <property type="match status" value="1"/>
</dbReference>
<dbReference type="OrthoDB" id="2795102at2"/>
<dbReference type="SUPFAM" id="SSF81296">
    <property type="entry name" value="E set domains"/>
    <property type="match status" value="1"/>
</dbReference>
<dbReference type="PANTHER" id="PTHR32208:SF21">
    <property type="entry name" value="LOW QUALITY PROTEIN: ALDEHYDE OXIDASE GLOX-LIKE"/>
    <property type="match status" value="1"/>
</dbReference>
<dbReference type="Gene3D" id="2.130.10.80">
    <property type="entry name" value="Galactose oxidase/kelch, beta-propeller"/>
    <property type="match status" value="1"/>
</dbReference>
<evidence type="ECO:0000256" key="2">
    <source>
        <dbReference type="SAM" id="MobiDB-lite"/>
    </source>
</evidence>
<reference evidence="5 6" key="1">
    <citation type="submission" date="2015-11" db="EMBL/GenBank/DDBJ databases">
        <title>Complete Genome Sequence of Kocuria flava strain HO-9041.</title>
        <authorList>
            <person name="Zhou M."/>
            <person name="Dai J."/>
        </authorList>
    </citation>
    <scope>NUCLEOTIDE SEQUENCE [LARGE SCALE GENOMIC DNA]</scope>
    <source>
        <strain evidence="5 6">HO-9041</strain>
    </source>
</reference>
<accession>A0A0U3HW79</accession>
<organism evidence="5 6">
    <name type="scientific">Kocuria flava</name>
    <dbReference type="NCBI Taxonomy" id="446860"/>
    <lineage>
        <taxon>Bacteria</taxon>
        <taxon>Bacillati</taxon>
        <taxon>Actinomycetota</taxon>
        <taxon>Actinomycetes</taxon>
        <taxon>Micrococcales</taxon>
        <taxon>Micrococcaceae</taxon>
        <taxon>Kocuria</taxon>
    </lineage>
</organism>